<dbReference type="OrthoDB" id="2882575at2"/>
<dbReference type="EMBL" id="QJKK01000004">
    <property type="protein sequence ID" value="RAL24460.1"/>
    <property type="molecule type" value="Genomic_DNA"/>
</dbReference>
<evidence type="ECO:0000313" key="2">
    <source>
        <dbReference type="Proteomes" id="UP000251213"/>
    </source>
</evidence>
<reference evidence="1 2" key="1">
    <citation type="submission" date="2018-06" db="EMBL/GenBank/DDBJ databases">
        <title>Thermoflavimicrobium daqus sp. nov., a thermophilic microbe isolated from Moutai-flavour Daqu.</title>
        <authorList>
            <person name="Wang X."/>
            <person name="Zhou H."/>
        </authorList>
    </citation>
    <scope>NUCLEOTIDE SEQUENCE [LARGE SCALE GENOMIC DNA]</scope>
    <source>
        <strain evidence="1 2">FBKL4.011</strain>
    </source>
</reference>
<organism evidence="1 2">
    <name type="scientific">Thermoflavimicrobium daqui</name>
    <dbReference type="NCBI Taxonomy" id="2137476"/>
    <lineage>
        <taxon>Bacteria</taxon>
        <taxon>Bacillati</taxon>
        <taxon>Bacillota</taxon>
        <taxon>Bacilli</taxon>
        <taxon>Bacillales</taxon>
        <taxon>Thermoactinomycetaceae</taxon>
        <taxon>Thermoflavimicrobium</taxon>
    </lineage>
</organism>
<keyword evidence="2" id="KW-1185">Reference proteome</keyword>
<sequence>MIQFQTELIQEFRWKVNSNHYYVLNKYADFDGKNLWSVICSAMDWIEVAVDGIPYIQLKHQNTNFVSLSLMQLICAMDLIVKAIIQLYRVFKLDYPYEKDQSIFHQNKPDDKYFKHIRAMFGVHPVNLKDGKERYFASWSTPNLADDFSVIVYSHQVGKESIQHSINISDLVQYTNQRYQLLIDLINHIEDDYDQHLKNYKERQMEITTNVTDEIILLLKENKQRFGEGEAYWYELSELNCLFRSTTF</sequence>
<dbReference type="RefSeq" id="WP_113658831.1">
    <property type="nucleotide sequence ID" value="NZ_KZ845666.1"/>
</dbReference>
<reference evidence="1 2" key="2">
    <citation type="submission" date="2018-06" db="EMBL/GenBank/DDBJ databases">
        <authorList>
            <person name="Zhirakovskaya E."/>
        </authorList>
    </citation>
    <scope>NUCLEOTIDE SEQUENCE [LARGE SCALE GENOMIC DNA]</scope>
    <source>
        <strain evidence="1 2">FBKL4.011</strain>
    </source>
</reference>
<name>A0A364K509_9BACL</name>
<comment type="caution">
    <text evidence="1">The sequence shown here is derived from an EMBL/GenBank/DDBJ whole genome shotgun (WGS) entry which is preliminary data.</text>
</comment>
<accession>A0A364K509</accession>
<dbReference type="AlphaFoldDB" id="A0A364K509"/>
<gene>
    <name evidence="1" type="ORF">DL897_09075</name>
</gene>
<evidence type="ECO:0000313" key="1">
    <source>
        <dbReference type="EMBL" id="RAL24460.1"/>
    </source>
</evidence>
<protein>
    <submittedName>
        <fullName evidence="1">Uncharacterized protein</fullName>
    </submittedName>
</protein>
<proteinExistence type="predicted"/>
<dbReference type="Proteomes" id="UP000251213">
    <property type="component" value="Unassembled WGS sequence"/>
</dbReference>